<name>A0A1P8JZ02_9BURK</name>
<protein>
    <submittedName>
        <fullName evidence="2">Uncharacterized protein</fullName>
    </submittedName>
</protein>
<evidence type="ECO:0000256" key="1">
    <source>
        <dbReference type="SAM" id="SignalP"/>
    </source>
</evidence>
<feature type="signal peptide" evidence="1">
    <location>
        <begin position="1"/>
        <end position="28"/>
    </location>
</feature>
<dbReference type="Proteomes" id="UP000186609">
    <property type="component" value="Chromosome"/>
</dbReference>
<feature type="chain" id="PRO_5013247292" evidence="1">
    <location>
        <begin position="29"/>
        <end position="146"/>
    </location>
</feature>
<evidence type="ECO:0000313" key="3">
    <source>
        <dbReference type="Proteomes" id="UP000186609"/>
    </source>
</evidence>
<keyword evidence="3" id="KW-1185">Reference proteome</keyword>
<gene>
    <name evidence="2" type="ORF">RD110_18725</name>
</gene>
<dbReference type="AlphaFoldDB" id="A0A1P8JZ02"/>
<accession>A0A1P8JZ02</accession>
<evidence type="ECO:0000313" key="2">
    <source>
        <dbReference type="EMBL" id="APW38989.1"/>
    </source>
</evidence>
<dbReference type="KEGG" id="rhy:RD110_18725"/>
<dbReference type="EMBL" id="CP019236">
    <property type="protein sequence ID" value="APW38989.1"/>
    <property type="molecule type" value="Genomic_DNA"/>
</dbReference>
<sequence length="146" mass="15702">MGGLLVDTIFRRLAGGLAFALASAGGYAASLTPPELAAEVIRSTPIKSAARVEATVATDARYTYFVWYKQGEGSVAKARADTQKLVRATLSALVKQGVKPAEDWKFIHAHGVEEVRGETRKMAAELGDAAYNFTTDQIEFKPPSLK</sequence>
<dbReference type="STRING" id="1842727.RD110_18725"/>
<proteinExistence type="predicted"/>
<organism evidence="2 3">
    <name type="scientific">Rhodoferax koreensis</name>
    <dbReference type="NCBI Taxonomy" id="1842727"/>
    <lineage>
        <taxon>Bacteria</taxon>
        <taxon>Pseudomonadati</taxon>
        <taxon>Pseudomonadota</taxon>
        <taxon>Betaproteobacteria</taxon>
        <taxon>Burkholderiales</taxon>
        <taxon>Comamonadaceae</taxon>
        <taxon>Rhodoferax</taxon>
    </lineage>
</organism>
<reference evidence="2 3" key="1">
    <citation type="submission" date="2017-01" db="EMBL/GenBank/DDBJ databases">
        <authorList>
            <person name="Mah S.A."/>
            <person name="Swanson W.J."/>
            <person name="Moy G.W."/>
            <person name="Vacquier V.D."/>
        </authorList>
    </citation>
    <scope>NUCLEOTIDE SEQUENCE [LARGE SCALE GENOMIC DNA]</scope>
    <source>
        <strain evidence="2 3">DCY110</strain>
    </source>
</reference>
<keyword evidence="1" id="KW-0732">Signal</keyword>